<comment type="caution">
    <text evidence="2">The sequence shown here is derived from an EMBL/GenBank/DDBJ whole genome shotgun (WGS) entry which is preliminary data.</text>
</comment>
<sequence>MSAWPSASYRPAEVGPSQIPDLSPKRSFHTRPPENVADRVEEPWESNLNNSLRCGDAIGSSDRCLCGPSDCMHCGDKGVNHGREIPRAERQPGVNRLPENDKWCQGDAGDLQDKSGILTDQALINHLLTFCVYTVTSGGESDKDYCEQERLTLRPAAGIKADRPEVCGNYYHTSVTPDDTTLNFRPCEKLLLGAETLAENKTEGELP</sequence>
<gene>
    <name evidence="2" type="ORF">PLEPLA_LOCUS22525</name>
</gene>
<name>A0A9N7YQS6_PLEPL</name>
<proteinExistence type="predicted"/>
<organism evidence="2 3">
    <name type="scientific">Pleuronectes platessa</name>
    <name type="common">European plaice</name>
    <dbReference type="NCBI Taxonomy" id="8262"/>
    <lineage>
        <taxon>Eukaryota</taxon>
        <taxon>Metazoa</taxon>
        <taxon>Chordata</taxon>
        <taxon>Craniata</taxon>
        <taxon>Vertebrata</taxon>
        <taxon>Euteleostomi</taxon>
        <taxon>Actinopterygii</taxon>
        <taxon>Neopterygii</taxon>
        <taxon>Teleostei</taxon>
        <taxon>Neoteleostei</taxon>
        <taxon>Acanthomorphata</taxon>
        <taxon>Carangaria</taxon>
        <taxon>Pleuronectiformes</taxon>
        <taxon>Pleuronectoidei</taxon>
        <taxon>Pleuronectidae</taxon>
        <taxon>Pleuronectes</taxon>
    </lineage>
</organism>
<evidence type="ECO:0000313" key="3">
    <source>
        <dbReference type="Proteomes" id="UP001153269"/>
    </source>
</evidence>
<keyword evidence="3" id="KW-1185">Reference proteome</keyword>
<evidence type="ECO:0000313" key="2">
    <source>
        <dbReference type="EMBL" id="CAB1434480.1"/>
    </source>
</evidence>
<evidence type="ECO:0000256" key="1">
    <source>
        <dbReference type="SAM" id="MobiDB-lite"/>
    </source>
</evidence>
<reference evidence="2" key="1">
    <citation type="submission" date="2020-03" db="EMBL/GenBank/DDBJ databases">
        <authorList>
            <person name="Weist P."/>
        </authorList>
    </citation>
    <scope>NUCLEOTIDE SEQUENCE</scope>
</reference>
<protein>
    <submittedName>
        <fullName evidence="2">Uncharacterized protein</fullName>
    </submittedName>
</protein>
<accession>A0A9N7YQS6</accession>
<dbReference type="AlphaFoldDB" id="A0A9N7YQS6"/>
<dbReference type="EMBL" id="CADEAL010001668">
    <property type="protein sequence ID" value="CAB1434480.1"/>
    <property type="molecule type" value="Genomic_DNA"/>
</dbReference>
<feature type="region of interest" description="Disordered" evidence="1">
    <location>
        <begin position="1"/>
        <end position="43"/>
    </location>
</feature>
<dbReference type="Proteomes" id="UP001153269">
    <property type="component" value="Unassembled WGS sequence"/>
</dbReference>